<accession>A0AAE1YYK4</accession>
<protein>
    <submittedName>
        <fullName evidence="1">Uncharacterized protein</fullName>
    </submittedName>
</protein>
<comment type="caution">
    <text evidence="1">The sequence shown here is derived from an EMBL/GenBank/DDBJ whole genome shotgun (WGS) entry which is preliminary data.</text>
</comment>
<reference evidence="1" key="2">
    <citation type="journal article" date="2024" name="Plant">
        <title>Genomic evolution and insights into agronomic trait innovations of Sesamum species.</title>
        <authorList>
            <person name="Miao H."/>
            <person name="Wang L."/>
            <person name="Qu L."/>
            <person name="Liu H."/>
            <person name="Sun Y."/>
            <person name="Le M."/>
            <person name="Wang Q."/>
            <person name="Wei S."/>
            <person name="Zheng Y."/>
            <person name="Lin W."/>
            <person name="Duan Y."/>
            <person name="Cao H."/>
            <person name="Xiong S."/>
            <person name="Wang X."/>
            <person name="Wei L."/>
            <person name="Li C."/>
            <person name="Ma Q."/>
            <person name="Ju M."/>
            <person name="Zhao R."/>
            <person name="Li G."/>
            <person name="Mu C."/>
            <person name="Tian Q."/>
            <person name="Mei H."/>
            <person name="Zhang T."/>
            <person name="Gao T."/>
            <person name="Zhang H."/>
        </authorList>
    </citation>
    <scope>NUCLEOTIDE SEQUENCE</scope>
    <source>
        <strain evidence="1">3651</strain>
    </source>
</reference>
<gene>
    <name evidence="1" type="ORF">Salat_0141700</name>
</gene>
<sequence length="174" mass="18619">MGLHDMGGLGLRSGLPCYADGLQPSSISRPVEAATGPADLGLLNCRRMDRVGSHSMSNPTHSISSSPYCLSPPNLDPLVRNVNLSPTKLSLSSVSFSDKEGLSSTLIEVPLAENFLPNPVLKDTTPRIYPGRRMGGRCRGRGRNRGRLGRGVASGSKRVLPSLFEEARFGCDRS</sequence>
<dbReference type="EMBL" id="JACGWO010000001">
    <property type="protein sequence ID" value="KAK4438076.1"/>
    <property type="molecule type" value="Genomic_DNA"/>
</dbReference>
<dbReference type="AlphaFoldDB" id="A0AAE1YYK4"/>
<dbReference type="Proteomes" id="UP001293254">
    <property type="component" value="Unassembled WGS sequence"/>
</dbReference>
<reference evidence="1" key="1">
    <citation type="submission" date="2020-06" db="EMBL/GenBank/DDBJ databases">
        <authorList>
            <person name="Li T."/>
            <person name="Hu X."/>
            <person name="Zhang T."/>
            <person name="Song X."/>
            <person name="Zhang H."/>
            <person name="Dai N."/>
            <person name="Sheng W."/>
            <person name="Hou X."/>
            <person name="Wei L."/>
        </authorList>
    </citation>
    <scope>NUCLEOTIDE SEQUENCE</scope>
    <source>
        <strain evidence="1">3651</strain>
        <tissue evidence="1">Leaf</tissue>
    </source>
</reference>
<proteinExistence type="predicted"/>
<keyword evidence="2" id="KW-1185">Reference proteome</keyword>
<evidence type="ECO:0000313" key="2">
    <source>
        <dbReference type="Proteomes" id="UP001293254"/>
    </source>
</evidence>
<organism evidence="1 2">
    <name type="scientific">Sesamum alatum</name>
    <dbReference type="NCBI Taxonomy" id="300844"/>
    <lineage>
        <taxon>Eukaryota</taxon>
        <taxon>Viridiplantae</taxon>
        <taxon>Streptophyta</taxon>
        <taxon>Embryophyta</taxon>
        <taxon>Tracheophyta</taxon>
        <taxon>Spermatophyta</taxon>
        <taxon>Magnoliopsida</taxon>
        <taxon>eudicotyledons</taxon>
        <taxon>Gunneridae</taxon>
        <taxon>Pentapetalae</taxon>
        <taxon>asterids</taxon>
        <taxon>lamiids</taxon>
        <taxon>Lamiales</taxon>
        <taxon>Pedaliaceae</taxon>
        <taxon>Sesamum</taxon>
    </lineage>
</organism>
<name>A0AAE1YYK4_9LAMI</name>
<evidence type="ECO:0000313" key="1">
    <source>
        <dbReference type="EMBL" id="KAK4438076.1"/>
    </source>
</evidence>